<reference evidence="2" key="1">
    <citation type="journal article" date="2023" name="bioRxiv">
        <title>Improved chromosome-level genome assembly for marigold (Tagetes erecta).</title>
        <authorList>
            <person name="Jiang F."/>
            <person name="Yuan L."/>
            <person name="Wang S."/>
            <person name="Wang H."/>
            <person name="Xu D."/>
            <person name="Wang A."/>
            <person name="Fan W."/>
        </authorList>
    </citation>
    <scope>NUCLEOTIDE SEQUENCE</scope>
    <source>
        <strain evidence="2">WSJ</strain>
        <tissue evidence="2">Leaf</tissue>
    </source>
</reference>
<keyword evidence="3" id="KW-1185">Reference proteome</keyword>
<dbReference type="EMBL" id="JAUHHV010000005">
    <property type="protein sequence ID" value="KAK1423498.1"/>
    <property type="molecule type" value="Genomic_DNA"/>
</dbReference>
<keyword evidence="1" id="KW-0472">Membrane</keyword>
<sequence>MFSPASRYWILWWRSGLCFGDLGVVVFVTTTIRSALFEYNVFEFAVFIFLVVRDFGDVVGFLLCVASIVVRLLNGKRKLLMLFLEFVFCCIALLDLLVKN</sequence>
<dbReference type="Proteomes" id="UP001229421">
    <property type="component" value="Unassembled WGS sequence"/>
</dbReference>
<gene>
    <name evidence="2" type="ORF">QVD17_18801</name>
</gene>
<evidence type="ECO:0000313" key="2">
    <source>
        <dbReference type="EMBL" id="KAK1423498.1"/>
    </source>
</evidence>
<comment type="caution">
    <text evidence="2">The sequence shown here is derived from an EMBL/GenBank/DDBJ whole genome shotgun (WGS) entry which is preliminary data.</text>
</comment>
<accession>A0AAD8NW05</accession>
<feature type="transmembrane region" description="Helical" evidence="1">
    <location>
        <begin position="12"/>
        <end position="32"/>
    </location>
</feature>
<keyword evidence="1" id="KW-0812">Transmembrane</keyword>
<protein>
    <recommendedName>
        <fullName evidence="4">Transmembrane protein</fullName>
    </recommendedName>
</protein>
<keyword evidence="1" id="KW-1133">Transmembrane helix</keyword>
<dbReference type="AlphaFoldDB" id="A0AAD8NW05"/>
<evidence type="ECO:0008006" key="4">
    <source>
        <dbReference type="Google" id="ProtNLM"/>
    </source>
</evidence>
<evidence type="ECO:0000313" key="3">
    <source>
        <dbReference type="Proteomes" id="UP001229421"/>
    </source>
</evidence>
<evidence type="ECO:0000256" key="1">
    <source>
        <dbReference type="SAM" id="Phobius"/>
    </source>
</evidence>
<organism evidence="2 3">
    <name type="scientific">Tagetes erecta</name>
    <name type="common">African marigold</name>
    <dbReference type="NCBI Taxonomy" id="13708"/>
    <lineage>
        <taxon>Eukaryota</taxon>
        <taxon>Viridiplantae</taxon>
        <taxon>Streptophyta</taxon>
        <taxon>Embryophyta</taxon>
        <taxon>Tracheophyta</taxon>
        <taxon>Spermatophyta</taxon>
        <taxon>Magnoliopsida</taxon>
        <taxon>eudicotyledons</taxon>
        <taxon>Gunneridae</taxon>
        <taxon>Pentapetalae</taxon>
        <taxon>asterids</taxon>
        <taxon>campanulids</taxon>
        <taxon>Asterales</taxon>
        <taxon>Asteraceae</taxon>
        <taxon>Asteroideae</taxon>
        <taxon>Heliantheae alliance</taxon>
        <taxon>Tageteae</taxon>
        <taxon>Tagetes</taxon>
    </lineage>
</organism>
<name>A0AAD8NW05_TARER</name>
<feature type="transmembrane region" description="Helical" evidence="1">
    <location>
        <begin position="79"/>
        <end position="98"/>
    </location>
</feature>
<proteinExistence type="predicted"/>
<feature type="transmembrane region" description="Helical" evidence="1">
    <location>
        <begin position="44"/>
        <end position="73"/>
    </location>
</feature>